<dbReference type="GO" id="GO:0005506">
    <property type="term" value="F:iron ion binding"/>
    <property type="evidence" value="ECO:0007669"/>
    <property type="project" value="InterPro"/>
</dbReference>
<protein>
    <submittedName>
        <fullName evidence="1">Uncharacterized protein</fullName>
    </submittedName>
</protein>
<dbReference type="GO" id="GO:0016705">
    <property type="term" value="F:oxidoreductase activity, acting on paired donors, with incorporation or reduction of molecular oxygen"/>
    <property type="evidence" value="ECO:0007669"/>
    <property type="project" value="InterPro"/>
</dbReference>
<dbReference type="AlphaFoldDB" id="A0A835MTL0"/>
<evidence type="ECO:0000313" key="1">
    <source>
        <dbReference type="EMBL" id="KAF9672981.1"/>
    </source>
</evidence>
<name>A0A835MTL0_9ROSI</name>
<gene>
    <name evidence="1" type="ORF">SADUNF_Sadunf11G0100900</name>
</gene>
<sequence>MVQYQSQFSGKPTVFINGQAANMSVFTSDSSTLANSPVESLRMILGDKCLDEISGQDHKRVRNALNIIFEDN</sequence>
<dbReference type="GO" id="GO:0004497">
    <property type="term" value="F:monooxygenase activity"/>
    <property type="evidence" value="ECO:0007669"/>
    <property type="project" value="InterPro"/>
</dbReference>
<dbReference type="EMBL" id="JADGMS010000011">
    <property type="protein sequence ID" value="KAF9672981.1"/>
    <property type="molecule type" value="Genomic_DNA"/>
</dbReference>
<reference evidence="1 2" key="1">
    <citation type="submission" date="2020-10" db="EMBL/GenBank/DDBJ databases">
        <title>Plant Genome Project.</title>
        <authorList>
            <person name="Zhang R.-G."/>
        </authorList>
    </citation>
    <scope>NUCLEOTIDE SEQUENCE [LARGE SCALE GENOMIC DNA]</scope>
    <source>
        <strain evidence="1">FAFU-HL-1</strain>
        <tissue evidence="1">Leaf</tissue>
    </source>
</reference>
<dbReference type="Proteomes" id="UP000657918">
    <property type="component" value="Chromosome 11"/>
</dbReference>
<proteinExistence type="predicted"/>
<dbReference type="GO" id="GO:0020037">
    <property type="term" value="F:heme binding"/>
    <property type="evidence" value="ECO:0007669"/>
    <property type="project" value="InterPro"/>
</dbReference>
<dbReference type="InterPro" id="IPR036396">
    <property type="entry name" value="Cyt_P450_sf"/>
</dbReference>
<evidence type="ECO:0000313" key="2">
    <source>
        <dbReference type="Proteomes" id="UP000657918"/>
    </source>
</evidence>
<accession>A0A835MTL0</accession>
<organism evidence="1 2">
    <name type="scientific">Salix dunnii</name>
    <dbReference type="NCBI Taxonomy" id="1413687"/>
    <lineage>
        <taxon>Eukaryota</taxon>
        <taxon>Viridiplantae</taxon>
        <taxon>Streptophyta</taxon>
        <taxon>Embryophyta</taxon>
        <taxon>Tracheophyta</taxon>
        <taxon>Spermatophyta</taxon>
        <taxon>Magnoliopsida</taxon>
        <taxon>eudicotyledons</taxon>
        <taxon>Gunneridae</taxon>
        <taxon>Pentapetalae</taxon>
        <taxon>rosids</taxon>
        <taxon>fabids</taxon>
        <taxon>Malpighiales</taxon>
        <taxon>Salicaceae</taxon>
        <taxon>Saliceae</taxon>
        <taxon>Salix</taxon>
    </lineage>
</organism>
<keyword evidence="2" id="KW-1185">Reference proteome</keyword>
<comment type="caution">
    <text evidence="1">The sequence shown here is derived from an EMBL/GenBank/DDBJ whole genome shotgun (WGS) entry which is preliminary data.</text>
</comment>
<dbReference type="OrthoDB" id="3945418at2759"/>
<dbReference type="Gene3D" id="1.10.630.10">
    <property type="entry name" value="Cytochrome P450"/>
    <property type="match status" value="1"/>
</dbReference>